<feature type="compositionally biased region" description="Basic and acidic residues" evidence="1">
    <location>
        <begin position="76"/>
        <end position="98"/>
    </location>
</feature>
<keyword evidence="4" id="KW-1185">Reference proteome</keyword>
<evidence type="ECO:0000313" key="3">
    <source>
        <dbReference type="EMBL" id="GIY02459.1"/>
    </source>
</evidence>
<comment type="caution">
    <text evidence="3">The sequence shown here is derived from an EMBL/GenBank/DDBJ whole genome shotgun (WGS) entry which is preliminary data.</text>
</comment>
<protein>
    <submittedName>
        <fullName evidence="3">Uncharacterized protein</fullName>
    </submittedName>
</protein>
<evidence type="ECO:0000256" key="2">
    <source>
        <dbReference type="SAM" id="Phobius"/>
    </source>
</evidence>
<name>A0AAV4Q1W4_CAEEX</name>
<keyword evidence="2" id="KW-1133">Transmembrane helix</keyword>
<feature type="transmembrane region" description="Helical" evidence="2">
    <location>
        <begin position="32"/>
        <end position="50"/>
    </location>
</feature>
<keyword evidence="2" id="KW-0812">Transmembrane</keyword>
<organism evidence="3 4">
    <name type="scientific">Caerostris extrusa</name>
    <name type="common">Bark spider</name>
    <name type="synonym">Caerostris bankana</name>
    <dbReference type="NCBI Taxonomy" id="172846"/>
    <lineage>
        <taxon>Eukaryota</taxon>
        <taxon>Metazoa</taxon>
        <taxon>Ecdysozoa</taxon>
        <taxon>Arthropoda</taxon>
        <taxon>Chelicerata</taxon>
        <taxon>Arachnida</taxon>
        <taxon>Araneae</taxon>
        <taxon>Araneomorphae</taxon>
        <taxon>Entelegynae</taxon>
        <taxon>Araneoidea</taxon>
        <taxon>Araneidae</taxon>
        <taxon>Caerostris</taxon>
    </lineage>
</organism>
<feature type="region of interest" description="Disordered" evidence="1">
    <location>
        <begin position="1"/>
        <end position="23"/>
    </location>
</feature>
<evidence type="ECO:0000313" key="4">
    <source>
        <dbReference type="Proteomes" id="UP001054945"/>
    </source>
</evidence>
<keyword evidence="2" id="KW-0472">Membrane</keyword>
<proteinExistence type="predicted"/>
<feature type="region of interest" description="Disordered" evidence="1">
    <location>
        <begin position="73"/>
        <end position="98"/>
    </location>
</feature>
<feature type="compositionally biased region" description="Basic and acidic residues" evidence="1">
    <location>
        <begin position="1"/>
        <end position="14"/>
    </location>
</feature>
<sequence>MDKHWPEIDTKDHPTGNFCVHPSPQGAPPTPSFFIFFLFHNNFVSYYFFLGKQGNLQNPKSFHNQMILLKKRKEKKKEVEKYERERRRRERKEERDGE</sequence>
<dbReference type="AlphaFoldDB" id="A0AAV4Q1W4"/>
<accession>A0AAV4Q1W4</accession>
<dbReference type="Proteomes" id="UP001054945">
    <property type="component" value="Unassembled WGS sequence"/>
</dbReference>
<gene>
    <name evidence="3" type="ORF">CEXT_135771</name>
</gene>
<evidence type="ECO:0000256" key="1">
    <source>
        <dbReference type="SAM" id="MobiDB-lite"/>
    </source>
</evidence>
<reference evidence="3 4" key="1">
    <citation type="submission" date="2021-06" db="EMBL/GenBank/DDBJ databases">
        <title>Caerostris extrusa draft genome.</title>
        <authorList>
            <person name="Kono N."/>
            <person name="Arakawa K."/>
        </authorList>
    </citation>
    <scope>NUCLEOTIDE SEQUENCE [LARGE SCALE GENOMIC DNA]</scope>
</reference>
<dbReference type="EMBL" id="BPLR01005447">
    <property type="protein sequence ID" value="GIY02459.1"/>
    <property type="molecule type" value="Genomic_DNA"/>
</dbReference>